<dbReference type="eggNOG" id="COG1861">
    <property type="taxonomic scope" value="Bacteria"/>
</dbReference>
<dbReference type="SUPFAM" id="SSF53448">
    <property type="entry name" value="Nucleotide-diphospho-sugar transferases"/>
    <property type="match status" value="1"/>
</dbReference>
<keyword evidence="1" id="KW-0548">Nucleotidyltransferase</keyword>
<keyword evidence="1" id="KW-0808">Transferase</keyword>
<dbReference type="STRING" id="366602.Caul_4298"/>
<name>B0SZ89_CAUSK</name>
<dbReference type="InterPro" id="IPR003329">
    <property type="entry name" value="Cytidylyl_trans"/>
</dbReference>
<dbReference type="GO" id="GO:0016779">
    <property type="term" value="F:nucleotidyltransferase activity"/>
    <property type="evidence" value="ECO:0007669"/>
    <property type="project" value="UniProtKB-KW"/>
</dbReference>
<gene>
    <name evidence="1" type="ordered locus">Caul_4298</name>
</gene>
<accession>B0SZ89</accession>
<dbReference type="Gene3D" id="3.90.550.10">
    <property type="entry name" value="Spore Coat Polysaccharide Biosynthesis Protein SpsA, Chain A"/>
    <property type="match status" value="1"/>
</dbReference>
<dbReference type="Pfam" id="PF02348">
    <property type="entry name" value="CTP_transf_3"/>
    <property type="match status" value="1"/>
</dbReference>
<dbReference type="EMBL" id="CP000927">
    <property type="protein sequence ID" value="ABZ73418.1"/>
    <property type="molecule type" value="Genomic_DNA"/>
</dbReference>
<dbReference type="PANTHER" id="PTHR42866">
    <property type="entry name" value="3-DEOXY-MANNO-OCTULOSONATE CYTIDYLYLTRANSFERASE"/>
    <property type="match status" value="1"/>
</dbReference>
<proteinExistence type="predicted"/>
<dbReference type="PANTHER" id="PTHR42866:SF1">
    <property type="entry name" value="SPORE COAT POLYSACCHARIDE BIOSYNTHESIS PROTEIN SPSF"/>
    <property type="match status" value="1"/>
</dbReference>
<evidence type="ECO:0000313" key="1">
    <source>
        <dbReference type="EMBL" id="ABZ73418.1"/>
    </source>
</evidence>
<dbReference type="AlphaFoldDB" id="B0SZ89"/>
<reference evidence="1" key="1">
    <citation type="submission" date="2008-01" db="EMBL/GenBank/DDBJ databases">
        <title>Complete sequence of chromosome of Caulobacter sp. K31.</title>
        <authorList>
            <consortium name="US DOE Joint Genome Institute"/>
            <person name="Copeland A."/>
            <person name="Lucas S."/>
            <person name="Lapidus A."/>
            <person name="Barry K."/>
            <person name="Glavina del Rio T."/>
            <person name="Dalin E."/>
            <person name="Tice H."/>
            <person name="Pitluck S."/>
            <person name="Bruce D."/>
            <person name="Goodwin L."/>
            <person name="Thompson L.S."/>
            <person name="Brettin T."/>
            <person name="Detter J.C."/>
            <person name="Han C."/>
            <person name="Schmutz J."/>
            <person name="Larimer F."/>
            <person name="Land M."/>
            <person name="Hauser L."/>
            <person name="Kyrpides N."/>
            <person name="Kim E."/>
            <person name="Stephens C."/>
            <person name="Richardson P."/>
        </authorList>
    </citation>
    <scope>NUCLEOTIDE SEQUENCE [LARGE SCALE GENOMIC DNA]</scope>
    <source>
        <strain evidence="1">K31</strain>
    </source>
</reference>
<dbReference type="HOGENOM" id="CLU_072501_0_0_5"/>
<dbReference type="InterPro" id="IPR029044">
    <property type="entry name" value="Nucleotide-diphossugar_trans"/>
</dbReference>
<dbReference type="KEGG" id="cak:Caul_4298"/>
<sequence length="237" mass="25435">MILAVIQARMGSERLPGRPSMPLARAPLIVRQIERVARARRVDKIVVSTTTDPADDALEAVVRREAIAVHRGPPQDELARLAGALAAHPADHVVRIGDDSPLIDPDLIDATIALHLSENADHTTNRSPGAAYPAGQGVEVITARGLRRLAAESGALRLGEDGAPEARPLDRWSSLALLSQPDQGDVRWAVEEPADYAFAAAVYDALYPANRAFTSADVRALLAERDDLAMFGGVRRL</sequence>
<organism evidence="1">
    <name type="scientific">Caulobacter sp. (strain K31)</name>
    <dbReference type="NCBI Taxonomy" id="366602"/>
    <lineage>
        <taxon>Bacteria</taxon>
        <taxon>Pseudomonadati</taxon>
        <taxon>Pseudomonadota</taxon>
        <taxon>Alphaproteobacteria</taxon>
        <taxon>Caulobacterales</taxon>
        <taxon>Caulobacteraceae</taxon>
        <taxon>Caulobacter</taxon>
    </lineage>
</organism>
<protein>
    <submittedName>
        <fullName evidence="1">Acylneuraminate cytidylyltransferase</fullName>
    </submittedName>
</protein>
<dbReference type="GO" id="GO:0005829">
    <property type="term" value="C:cytosol"/>
    <property type="evidence" value="ECO:0007669"/>
    <property type="project" value="TreeGrafter"/>
</dbReference>